<name>X7YKQ3_MYCXE</name>
<evidence type="ECO:0000313" key="2">
    <source>
        <dbReference type="EMBL" id="EUA06960.1"/>
    </source>
</evidence>
<organism evidence="2">
    <name type="scientific">Mycobacterium xenopi 4042</name>
    <dbReference type="NCBI Taxonomy" id="1299334"/>
    <lineage>
        <taxon>Bacteria</taxon>
        <taxon>Bacillati</taxon>
        <taxon>Actinomycetota</taxon>
        <taxon>Actinomycetes</taxon>
        <taxon>Mycobacteriales</taxon>
        <taxon>Mycobacteriaceae</taxon>
        <taxon>Mycobacterium</taxon>
    </lineage>
</organism>
<feature type="compositionally biased region" description="Basic and acidic residues" evidence="1">
    <location>
        <begin position="32"/>
        <end position="43"/>
    </location>
</feature>
<comment type="caution">
    <text evidence="2">The sequence shown here is derived from an EMBL/GenBank/DDBJ whole genome shotgun (WGS) entry which is preliminary data.</text>
</comment>
<dbReference type="AlphaFoldDB" id="X7YKQ3"/>
<accession>X7YKQ3</accession>
<dbReference type="EMBL" id="JAOB01000093">
    <property type="protein sequence ID" value="EUA06960.1"/>
    <property type="molecule type" value="Genomic_DNA"/>
</dbReference>
<evidence type="ECO:0000256" key="1">
    <source>
        <dbReference type="SAM" id="MobiDB-lite"/>
    </source>
</evidence>
<reference evidence="2" key="1">
    <citation type="submission" date="2014-01" db="EMBL/GenBank/DDBJ databases">
        <authorList>
            <person name="Brown-Elliot B."/>
            <person name="Wallace R."/>
            <person name="Lenaerts A."/>
            <person name="Ordway D."/>
            <person name="DeGroote M.A."/>
            <person name="Parker T."/>
            <person name="Sizemore C."/>
            <person name="Tallon L.J."/>
            <person name="Sadzewicz L.K."/>
            <person name="Sengamalay N."/>
            <person name="Fraser C.M."/>
            <person name="Hine E."/>
            <person name="Shefchek K.A."/>
            <person name="Das S.P."/>
            <person name="Tettelin H."/>
        </authorList>
    </citation>
    <scope>NUCLEOTIDE SEQUENCE [LARGE SCALE GENOMIC DNA]</scope>
    <source>
        <strain evidence="2">4042</strain>
    </source>
</reference>
<feature type="compositionally biased region" description="Low complexity" evidence="1">
    <location>
        <begin position="17"/>
        <end position="30"/>
    </location>
</feature>
<feature type="compositionally biased region" description="Polar residues" evidence="1">
    <location>
        <begin position="49"/>
        <end position="61"/>
    </location>
</feature>
<gene>
    <name evidence="2" type="ORF">I553_0291</name>
</gene>
<protein>
    <submittedName>
        <fullName evidence="2">Uncharacterized protein</fullName>
    </submittedName>
</protein>
<feature type="region of interest" description="Disordered" evidence="1">
    <location>
        <begin position="1"/>
        <end position="90"/>
    </location>
</feature>
<proteinExistence type="predicted"/>
<sequence length="90" mass="9396">MGSPTDMSTSAKKKSSTPDAAKTPAAASATGEEGRHVDADGRCSGRSAAATNTWTSSQKSRPQPWRPPITAADRWGLPEPHASRPPARQA</sequence>
<feature type="compositionally biased region" description="Polar residues" evidence="1">
    <location>
        <begin position="1"/>
        <end position="10"/>
    </location>
</feature>